<protein>
    <submittedName>
        <fullName evidence="2">Uncharacterized protein</fullName>
    </submittedName>
</protein>
<keyword evidence="1" id="KW-0732">Signal</keyword>
<comment type="caution">
    <text evidence="2">The sequence shown here is derived from an EMBL/GenBank/DDBJ whole genome shotgun (WGS) entry which is preliminary data.</text>
</comment>
<evidence type="ECO:0000313" key="2">
    <source>
        <dbReference type="EMBL" id="NPE14294.1"/>
    </source>
</evidence>
<accession>A0ABX2AU86</accession>
<name>A0ABX2AU86_9BACT</name>
<keyword evidence="3" id="KW-1185">Reference proteome</keyword>
<dbReference type="Proteomes" id="UP001193734">
    <property type="component" value="Unassembled WGS sequence"/>
</dbReference>
<proteinExistence type="predicted"/>
<sequence>MKRLLTQLLLVAFAFLLPQNIFAADPDLSNYTVIKTFDFKNGFTDNTTLTQGDATGTKSYDTGNKKDQDLYNVTTPEELAGVLAVQAIGNGSGKGWWLRDGVGLYSYKAGRCAAIINLQKNQVVVFECSQDASNVMSLTNGSGEPDGPFTYVKSEDGKKFYCTMTEDGQIGFMGNNGKSAITTLTIYAPPADMKFANYTVKYVDMNGNALNKANRISEATVGTKPTLIDSDKAPIISEDGTKKFVYDSDDSENLTVAEDGSTVVTVKFHEATAMAYTVNAVNENGDIIETLVKGNAFEADEVTAPYKLYVNVNGTLYKKDPTNKEYNHRFTLTENEQTINLDYTATDITNVVYLAEGEQIEGTTKCTANNTTIRSSFSGSGYAADTDLVMTTLPNGKYKIHAVLFDASKEPDWTLNISAGDKKFDLHTNTVNWQEIDIEEFELNNASTNLILNAGGSDNKGLDFIYVVKTGDAELAAPVAAAGKMDFIAMNLPVSSGSGATAVTDGDITENKTFNADDFSVIISPSTTNTPNRFWSATVDGKKGSQLRIYGGTVTVEAVAGKTLNKIVFNHDSKTFSISNADCGMLEKDVWTGEATKVVFTMAKSFINSITVGEYVAPAEPVTDVANIAAFKALEAGTRAKLAVNGAKVTFAKDDNIYIEDETGALLLYKTGLTMTAGKAITGFINGAYTDYNGLAELTAIDVTPASEFTEADTEITATVVTVAEANTVENVSKLVKLENVNINADYQTITQGEDEIAFYDKFKVMGDYVYPAVAKSIVGIINTANGTNTFHPVSPDSIVAAEVSTPEAANIAAAKDAELRDKEIKLNVDGAKVTLFGGNNLAESFIEDETGAIMVDMNIGKLLGKDGVALKGFIIGKVTKDQRMGGVFKFESTENTASSEITTEETTIEPTTTTIAAIVDGMPADVTSKYYRLENVNIKADADGWSTFLVDGDKELAINDVMWTLPDLTTIEKFESINGTVMYGYYGLEFVPYGEFKAVEKQIEFKEVANIADLKNVENGTDIKLALNNTQVTVYEQARRGVSIYIEDETAGIQINDNDGTIFNEFGKTFNGYIYLKYVDENGVQNLETTSHTAKSEYTAEVKDVVAKEVALADATSANYNQKLIKVMNTELATKTITEGEGDDAYSYDIYVLTDGEKEMKLQDMFSKTYDENGDAIATGKYNVSGIIMSMPVYDANWTEVIGAEDYFIPTGEGFEEAAVADGRQWHFDAMGEADEALLAADTEHWSVSKNRFQNSGVAFNDEVIKVNDVELEVTKGLLFTAEANKLLLGSGINGSNHFMQVQKGSSFRVTDLAVGDTVRVEVCTSSKTAATLEAPATSVANIIEGFEAVTSKHICTFVMCEAGSIILKGDNADLRFYSLEVKAGNPNEVANLRKWDFTAWSEETKANMAADAATVVPTDNGDGTLTYPTVTPWRSYEKVNGPTEADPDREGNAYWYGTAISGAEELTANGTVIAETKGLLFNTMAAGALAAAINYPETTLGTYEGPAYLWIGGKNNSFTIPNVKSGSKITMGVESHKTTDARGVTLTIDGTEIGRAVPTTYDVFEITVPGELTDNVLSDVVITNTNGCHIYYINVDATGVVDGISDVKAEVKVINNNVYTINGVKVRNAGESLEGLAKGMYIIGGKKVVIK</sequence>
<organism evidence="2 3">
    <name type="scientific">Xylanibacter rodentium</name>
    <dbReference type="NCBI Taxonomy" id="2736289"/>
    <lineage>
        <taxon>Bacteria</taxon>
        <taxon>Pseudomonadati</taxon>
        <taxon>Bacteroidota</taxon>
        <taxon>Bacteroidia</taxon>
        <taxon>Bacteroidales</taxon>
        <taxon>Prevotellaceae</taxon>
        <taxon>Xylanibacter</taxon>
    </lineage>
</organism>
<reference evidence="2 3" key="1">
    <citation type="submission" date="2020-05" db="EMBL/GenBank/DDBJ databases">
        <title>Distinct polysaccharide utilization as determinants for interspecies competition between intestinal Prevotella spp.</title>
        <authorList>
            <person name="Galvez E.J.C."/>
            <person name="Iljazovic A."/>
            <person name="Strowig T."/>
        </authorList>
    </citation>
    <scope>NUCLEOTIDE SEQUENCE [LARGE SCALE GENOMIC DNA]</scope>
    <source>
        <strain evidence="2 3">PROD</strain>
    </source>
</reference>
<dbReference type="RefSeq" id="WP_172324896.1">
    <property type="nucleotide sequence ID" value="NZ_CASGIA010000043.1"/>
</dbReference>
<feature type="signal peptide" evidence="1">
    <location>
        <begin position="1"/>
        <end position="23"/>
    </location>
</feature>
<evidence type="ECO:0000313" key="3">
    <source>
        <dbReference type="Proteomes" id="UP001193734"/>
    </source>
</evidence>
<dbReference type="EMBL" id="JABKKE010000011">
    <property type="protein sequence ID" value="NPE14294.1"/>
    <property type="molecule type" value="Genomic_DNA"/>
</dbReference>
<feature type="chain" id="PRO_5047386735" evidence="1">
    <location>
        <begin position="24"/>
        <end position="1653"/>
    </location>
</feature>
<dbReference type="GeneID" id="82157734"/>
<gene>
    <name evidence="2" type="ORF">HPS55_08135</name>
</gene>
<evidence type="ECO:0000256" key="1">
    <source>
        <dbReference type="SAM" id="SignalP"/>
    </source>
</evidence>